<keyword evidence="1" id="KW-0732">Signal</keyword>
<feature type="chain" id="PRO_5032758414" evidence="1">
    <location>
        <begin position="22"/>
        <end position="213"/>
    </location>
</feature>
<reference evidence="3" key="1">
    <citation type="journal article" date="2020" name="mSystems">
        <title>Genome- and Community-Level Interaction Insights into Carbon Utilization and Element Cycling Functions of Hydrothermarchaeota in Hydrothermal Sediment.</title>
        <authorList>
            <person name="Zhou Z."/>
            <person name="Liu Y."/>
            <person name="Xu W."/>
            <person name="Pan J."/>
            <person name="Luo Z.H."/>
            <person name="Li M."/>
        </authorList>
    </citation>
    <scope>NUCLEOTIDE SEQUENCE [LARGE SCALE GENOMIC DNA]</scope>
    <source>
        <strain evidence="3">SpSt-500</strain>
    </source>
</reference>
<protein>
    <submittedName>
        <fullName evidence="3">YceI family protein</fullName>
    </submittedName>
</protein>
<gene>
    <name evidence="3" type="ORF">ENS56_04325</name>
</gene>
<feature type="signal peptide" evidence="1">
    <location>
        <begin position="1"/>
        <end position="21"/>
    </location>
</feature>
<dbReference type="AlphaFoldDB" id="A0A832DFX4"/>
<feature type="domain" description="Lipid/polyisoprenoid-binding YceI-like" evidence="2">
    <location>
        <begin position="33"/>
        <end position="209"/>
    </location>
</feature>
<sequence length="213" mass="23383">MKKILSSITVLLILFTSFSFAQGFKVKASGEQTFNFTDKGGRNQASFFSTTPLEDIRGLSNDVKGTASFNVSDIKTLKGKISVSVASLKTGIDLRDEHLRSENWLDAEKYPEITFTIKRVTDVKQLADNKLELKVVGDFTLKGVTKEMTANATLTYLDESEQTKSRAPGDLLGVQATFKVKLSEFGVKNKIVGQKVAEEVEVSVNMVGSNKTN</sequence>
<dbReference type="InterPro" id="IPR036761">
    <property type="entry name" value="TTHA0802/YceI-like_sf"/>
</dbReference>
<comment type="caution">
    <text evidence="3">The sequence shown here is derived from an EMBL/GenBank/DDBJ whole genome shotgun (WGS) entry which is preliminary data.</text>
</comment>
<dbReference type="SMART" id="SM00867">
    <property type="entry name" value="YceI"/>
    <property type="match status" value="1"/>
</dbReference>
<dbReference type="EMBL" id="DSVI01000005">
    <property type="protein sequence ID" value="HGT47235.1"/>
    <property type="molecule type" value="Genomic_DNA"/>
</dbReference>
<dbReference type="SUPFAM" id="SSF101874">
    <property type="entry name" value="YceI-like"/>
    <property type="match status" value="1"/>
</dbReference>
<organism evidence="3">
    <name type="scientific">Ignavibacterium album</name>
    <dbReference type="NCBI Taxonomy" id="591197"/>
    <lineage>
        <taxon>Bacteria</taxon>
        <taxon>Pseudomonadati</taxon>
        <taxon>Ignavibacteriota</taxon>
        <taxon>Ignavibacteria</taxon>
        <taxon>Ignavibacteriales</taxon>
        <taxon>Ignavibacteriaceae</taxon>
        <taxon>Ignavibacterium</taxon>
    </lineage>
</organism>
<evidence type="ECO:0000313" key="3">
    <source>
        <dbReference type="EMBL" id="HGT47235.1"/>
    </source>
</evidence>
<dbReference type="PANTHER" id="PTHR34406">
    <property type="entry name" value="PROTEIN YCEI"/>
    <property type="match status" value="1"/>
</dbReference>
<dbReference type="InterPro" id="IPR007372">
    <property type="entry name" value="Lipid/polyisoprenoid-bd_YceI"/>
</dbReference>
<name>A0A832DFX4_9BACT</name>
<evidence type="ECO:0000259" key="2">
    <source>
        <dbReference type="SMART" id="SM00867"/>
    </source>
</evidence>
<proteinExistence type="predicted"/>
<dbReference type="Pfam" id="PF04264">
    <property type="entry name" value="YceI"/>
    <property type="match status" value="1"/>
</dbReference>
<dbReference type="Gene3D" id="2.40.128.110">
    <property type="entry name" value="Lipid/polyisoprenoid-binding, YceI-like"/>
    <property type="match status" value="1"/>
</dbReference>
<evidence type="ECO:0000256" key="1">
    <source>
        <dbReference type="SAM" id="SignalP"/>
    </source>
</evidence>
<accession>A0A832DFX4</accession>
<dbReference type="PANTHER" id="PTHR34406:SF1">
    <property type="entry name" value="PROTEIN YCEI"/>
    <property type="match status" value="1"/>
</dbReference>